<protein>
    <submittedName>
        <fullName evidence="2">Uncharacterized protein</fullName>
    </submittedName>
</protein>
<reference evidence="2 3" key="1">
    <citation type="submission" date="2020-12" db="EMBL/GenBank/DDBJ databases">
        <title>Sphingomonas sp.</title>
        <authorList>
            <person name="Kim M.K."/>
        </authorList>
    </citation>
    <scope>NUCLEOTIDE SEQUENCE [LARGE SCALE GENOMIC DNA]</scope>
    <source>
        <strain evidence="2 3">BT552</strain>
    </source>
</reference>
<sequence>MIEGASHVHHRRAMTASHDRHILNFQRYARDHPDPTAATGYDAIQSGTNGAVPVSLRGGGPVAIPSTATRHRS</sequence>
<evidence type="ECO:0000313" key="3">
    <source>
        <dbReference type="Proteomes" id="UP000763641"/>
    </source>
</evidence>
<feature type="region of interest" description="Disordered" evidence="1">
    <location>
        <begin position="47"/>
        <end position="73"/>
    </location>
</feature>
<comment type="caution">
    <text evidence="2">The sequence shown here is derived from an EMBL/GenBank/DDBJ whole genome shotgun (WGS) entry which is preliminary data.</text>
</comment>
<accession>A0ABS2D3H1</accession>
<proteinExistence type="predicted"/>
<evidence type="ECO:0000256" key="1">
    <source>
        <dbReference type="SAM" id="MobiDB-lite"/>
    </source>
</evidence>
<evidence type="ECO:0000313" key="2">
    <source>
        <dbReference type="EMBL" id="MBM6575445.1"/>
    </source>
</evidence>
<organism evidence="2 3">
    <name type="scientific">Sphingomonas longa</name>
    <dbReference type="NCBI Taxonomy" id="2778730"/>
    <lineage>
        <taxon>Bacteria</taxon>
        <taxon>Pseudomonadati</taxon>
        <taxon>Pseudomonadota</taxon>
        <taxon>Alphaproteobacteria</taxon>
        <taxon>Sphingomonadales</taxon>
        <taxon>Sphingomonadaceae</taxon>
        <taxon>Sphingomonas</taxon>
    </lineage>
</organism>
<dbReference type="RefSeq" id="WP_204194776.1">
    <property type="nucleotide sequence ID" value="NZ_JAFEMC010000001.1"/>
</dbReference>
<dbReference type="EMBL" id="JAFEMC010000001">
    <property type="protein sequence ID" value="MBM6575445.1"/>
    <property type="molecule type" value="Genomic_DNA"/>
</dbReference>
<name>A0ABS2D3H1_9SPHN</name>
<keyword evidence="3" id="KW-1185">Reference proteome</keyword>
<gene>
    <name evidence="2" type="ORF">ILT43_03620</name>
</gene>
<dbReference type="Proteomes" id="UP000763641">
    <property type="component" value="Unassembled WGS sequence"/>
</dbReference>